<feature type="active site" description="Proton acceptor" evidence="16">
    <location>
        <position position="98"/>
    </location>
</feature>
<keyword evidence="8 16" id="KW-0808">Transferase</keyword>
<evidence type="ECO:0000313" key="17">
    <source>
        <dbReference type="EMBL" id="WOJ96752.1"/>
    </source>
</evidence>
<feature type="binding site" evidence="16">
    <location>
        <position position="89"/>
    </location>
    <ligand>
        <name>substrate</name>
    </ligand>
</feature>
<comment type="pathway">
    <text evidence="4 16">Cofactor biosynthesis; coenzyme A biosynthesis; CoA from (R)-pantothenate: step 1/5.</text>
</comment>
<dbReference type="Gene3D" id="3.30.420.40">
    <property type="match status" value="2"/>
</dbReference>
<dbReference type="InterPro" id="IPR004619">
    <property type="entry name" value="Type_III_PanK"/>
</dbReference>
<keyword evidence="9 16" id="KW-0547">Nucleotide-binding</keyword>
<reference evidence="17 18" key="1">
    <citation type="submission" date="2023-10" db="EMBL/GenBank/DDBJ databases">
        <title>Two novel species belonging to the OM43/NOR5 clade.</title>
        <authorList>
            <person name="Park M."/>
        </authorList>
    </citation>
    <scope>NUCLEOTIDE SEQUENCE [LARGE SCALE GENOMIC DNA]</scope>
    <source>
        <strain evidence="17 18">IMCC45268</strain>
    </source>
</reference>
<gene>
    <name evidence="16" type="primary">coaX</name>
    <name evidence="17" type="ORF">R0137_16120</name>
</gene>
<keyword evidence="13 16" id="KW-0173">Coenzyme A biosynthesis</keyword>
<evidence type="ECO:0000256" key="5">
    <source>
        <dbReference type="ARBA" id="ARBA00011738"/>
    </source>
</evidence>
<comment type="catalytic activity">
    <reaction evidence="1 16">
        <text>(R)-pantothenate + ATP = (R)-4'-phosphopantothenate + ADP + H(+)</text>
        <dbReference type="Rhea" id="RHEA:16373"/>
        <dbReference type="ChEBI" id="CHEBI:10986"/>
        <dbReference type="ChEBI" id="CHEBI:15378"/>
        <dbReference type="ChEBI" id="CHEBI:29032"/>
        <dbReference type="ChEBI" id="CHEBI:30616"/>
        <dbReference type="ChEBI" id="CHEBI:456216"/>
        <dbReference type="EC" id="2.7.1.33"/>
    </reaction>
</comment>
<evidence type="ECO:0000256" key="9">
    <source>
        <dbReference type="ARBA" id="ARBA00022741"/>
    </source>
</evidence>
<organism evidence="17 18">
    <name type="scientific">Congregibacter brevis</name>
    <dbReference type="NCBI Taxonomy" id="3081201"/>
    <lineage>
        <taxon>Bacteria</taxon>
        <taxon>Pseudomonadati</taxon>
        <taxon>Pseudomonadota</taxon>
        <taxon>Gammaproteobacteria</taxon>
        <taxon>Cellvibrionales</taxon>
        <taxon>Halieaceae</taxon>
        <taxon>Congregibacter</taxon>
    </lineage>
</organism>
<evidence type="ECO:0000256" key="4">
    <source>
        <dbReference type="ARBA" id="ARBA00005225"/>
    </source>
</evidence>
<evidence type="ECO:0000256" key="12">
    <source>
        <dbReference type="ARBA" id="ARBA00022958"/>
    </source>
</evidence>
<evidence type="ECO:0000256" key="14">
    <source>
        <dbReference type="ARBA" id="ARBA00038036"/>
    </source>
</evidence>
<dbReference type="SUPFAM" id="SSF53067">
    <property type="entry name" value="Actin-like ATPase domain"/>
    <property type="match status" value="2"/>
</dbReference>
<proteinExistence type="inferred from homology"/>
<keyword evidence="18" id="KW-1185">Reference proteome</keyword>
<evidence type="ECO:0000256" key="16">
    <source>
        <dbReference type="HAMAP-Rule" id="MF_01274"/>
    </source>
</evidence>
<dbReference type="InterPro" id="IPR043129">
    <property type="entry name" value="ATPase_NBD"/>
</dbReference>
<dbReference type="Pfam" id="PF03309">
    <property type="entry name" value="Pan_kinase"/>
    <property type="match status" value="1"/>
</dbReference>
<dbReference type="GO" id="GO:0004594">
    <property type="term" value="F:pantothenate kinase activity"/>
    <property type="evidence" value="ECO:0007669"/>
    <property type="project" value="UniProtKB-EC"/>
</dbReference>
<dbReference type="NCBIfam" id="TIGR00671">
    <property type="entry name" value="baf"/>
    <property type="match status" value="1"/>
</dbReference>
<evidence type="ECO:0000256" key="7">
    <source>
        <dbReference type="ARBA" id="ARBA00022490"/>
    </source>
</evidence>
<evidence type="ECO:0000256" key="1">
    <source>
        <dbReference type="ARBA" id="ARBA00001206"/>
    </source>
</evidence>
<dbReference type="EC" id="2.7.1.33" evidence="6 16"/>
<evidence type="ECO:0000256" key="2">
    <source>
        <dbReference type="ARBA" id="ARBA00001958"/>
    </source>
</evidence>
<evidence type="ECO:0000256" key="8">
    <source>
        <dbReference type="ARBA" id="ARBA00022679"/>
    </source>
</evidence>
<dbReference type="HAMAP" id="MF_01274">
    <property type="entry name" value="Pantothen_kinase_3"/>
    <property type="match status" value="1"/>
</dbReference>
<comment type="similarity">
    <text evidence="14 16">Belongs to the type III pantothenate kinase family.</text>
</comment>
<dbReference type="CDD" id="cd24015">
    <property type="entry name" value="ASKHA_NBD_PanK-III"/>
    <property type="match status" value="1"/>
</dbReference>
<sequence>MTRALLLDIGNSATKWMAFDSHAKVSEGRVETAKIVDALMPQLEDTTVLVSSVAAPDLQNSLSASLAPLCKRVWFAQSRGAVNDLVNSYADPERMGVDRWLAMLGARRRVAGRICVVDAGSALTIDLVAEDGRHEGGYIIPGVALMKRALFADTDRVRDSLSDSVSIAPGCSTAEAVSHGLLLAQAGAVSLSLSHATAGGEAPEVLMCGGGADDLAQVLDVEVTIAPRLVLEGLLLQAQIECADLLDYPSLWQAYHAVPA</sequence>
<accession>A0ABZ0ICJ0</accession>
<evidence type="ECO:0000313" key="18">
    <source>
        <dbReference type="Proteomes" id="UP001626549"/>
    </source>
</evidence>
<feature type="binding site" evidence="16">
    <location>
        <position position="118"/>
    </location>
    <ligand>
        <name>K(+)</name>
        <dbReference type="ChEBI" id="CHEBI:29103"/>
    </ligand>
</feature>
<dbReference type="EMBL" id="CP136865">
    <property type="protein sequence ID" value="WOJ96752.1"/>
    <property type="molecule type" value="Genomic_DNA"/>
</dbReference>
<dbReference type="RefSeq" id="WP_407327425.1">
    <property type="nucleotide sequence ID" value="NZ_CP136865.1"/>
</dbReference>
<comment type="cofactor">
    <cofactor evidence="16">
        <name>NH4(+)</name>
        <dbReference type="ChEBI" id="CHEBI:28938"/>
    </cofactor>
    <cofactor evidence="16">
        <name>K(+)</name>
        <dbReference type="ChEBI" id="CHEBI:29103"/>
    </cofactor>
    <text evidence="16">A monovalent cation. Ammonium or potassium.</text>
</comment>
<comment type="subcellular location">
    <subcellularLocation>
        <location evidence="3 16">Cytoplasm</location>
    </subcellularLocation>
</comment>
<protein>
    <recommendedName>
        <fullName evidence="15 16">Type III pantothenate kinase</fullName>
        <ecNumber evidence="6 16">2.7.1.33</ecNumber>
    </recommendedName>
    <alternativeName>
        <fullName evidence="16">PanK-III</fullName>
    </alternativeName>
    <alternativeName>
        <fullName evidence="16">Pantothenic acid kinase</fullName>
    </alternativeName>
</protein>
<dbReference type="Proteomes" id="UP001626549">
    <property type="component" value="Chromosome"/>
</dbReference>
<feature type="binding site" evidence="16">
    <location>
        <position position="121"/>
    </location>
    <ligand>
        <name>ATP</name>
        <dbReference type="ChEBI" id="CHEBI:30616"/>
    </ligand>
</feature>
<evidence type="ECO:0000256" key="11">
    <source>
        <dbReference type="ARBA" id="ARBA00022840"/>
    </source>
</evidence>
<evidence type="ECO:0000256" key="6">
    <source>
        <dbReference type="ARBA" id="ARBA00012102"/>
    </source>
</evidence>
<keyword evidence="10 16" id="KW-0418">Kinase</keyword>
<keyword evidence="16" id="KW-0479">Metal-binding</keyword>
<comment type="cofactor">
    <cofactor evidence="2">
        <name>K(+)</name>
        <dbReference type="ChEBI" id="CHEBI:29103"/>
    </cofactor>
</comment>
<dbReference type="PANTHER" id="PTHR34265">
    <property type="entry name" value="TYPE III PANTOTHENATE KINASE"/>
    <property type="match status" value="1"/>
</dbReference>
<feature type="binding site" evidence="16">
    <location>
        <begin position="96"/>
        <end position="99"/>
    </location>
    <ligand>
        <name>substrate</name>
    </ligand>
</feature>
<name>A0ABZ0ICJ0_9GAMM</name>
<feature type="binding site" evidence="16">
    <location>
        <position position="173"/>
    </location>
    <ligand>
        <name>substrate</name>
    </ligand>
</feature>
<evidence type="ECO:0000256" key="13">
    <source>
        <dbReference type="ARBA" id="ARBA00022993"/>
    </source>
</evidence>
<evidence type="ECO:0000256" key="15">
    <source>
        <dbReference type="ARBA" id="ARBA00040883"/>
    </source>
</evidence>
<keyword evidence="11 16" id="KW-0067">ATP-binding</keyword>
<comment type="function">
    <text evidence="16">Catalyzes the phosphorylation of pantothenate (Pan), the first step in CoA biosynthesis.</text>
</comment>
<keyword evidence="7 16" id="KW-0963">Cytoplasm</keyword>
<comment type="subunit">
    <text evidence="5 16">Homodimer.</text>
</comment>
<dbReference type="PANTHER" id="PTHR34265:SF1">
    <property type="entry name" value="TYPE III PANTOTHENATE KINASE"/>
    <property type="match status" value="1"/>
</dbReference>
<evidence type="ECO:0000256" key="3">
    <source>
        <dbReference type="ARBA" id="ARBA00004496"/>
    </source>
</evidence>
<evidence type="ECO:0000256" key="10">
    <source>
        <dbReference type="ARBA" id="ARBA00022777"/>
    </source>
</evidence>
<keyword evidence="12 16" id="KW-0630">Potassium</keyword>
<feature type="binding site" evidence="16">
    <location>
        <begin position="8"/>
        <end position="15"/>
    </location>
    <ligand>
        <name>ATP</name>
        <dbReference type="ChEBI" id="CHEBI:30616"/>
    </ligand>
</feature>